<feature type="non-terminal residue" evidence="2">
    <location>
        <position position="192"/>
    </location>
</feature>
<evidence type="ECO:0000313" key="2">
    <source>
        <dbReference type="EMBL" id="OBZ65004.1"/>
    </source>
</evidence>
<protein>
    <submittedName>
        <fullName evidence="2">Uncharacterized protein</fullName>
    </submittedName>
</protein>
<keyword evidence="1" id="KW-0175">Coiled coil</keyword>
<dbReference type="OrthoDB" id="2289822at2759"/>
<dbReference type="InParanoid" id="A0A1C7LQE7"/>
<organism evidence="2 3">
    <name type="scientific">Choanephora cucurbitarum</name>
    <dbReference type="NCBI Taxonomy" id="101091"/>
    <lineage>
        <taxon>Eukaryota</taxon>
        <taxon>Fungi</taxon>
        <taxon>Fungi incertae sedis</taxon>
        <taxon>Mucoromycota</taxon>
        <taxon>Mucoromycotina</taxon>
        <taxon>Mucoromycetes</taxon>
        <taxon>Mucorales</taxon>
        <taxon>Mucorineae</taxon>
        <taxon>Choanephoraceae</taxon>
        <taxon>Choanephoroideae</taxon>
        <taxon>Choanephora</taxon>
    </lineage>
</organism>
<reference evidence="2 3" key="1">
    <citation type="submission" date="2016-03" db="EMBL/GenBank/DDBJ databases">
        <title>Choanephora cucurbitarum.</title>
        <authorList>
            <person name="Min B."/>
            <person name="Park H."/>
            <person name="Park J.-H."/>
            <person name="Shin H.-D."/>
            <person name="Choi I.-G."/>
        </authorList>
    </citation>
    <scope>NUCLEOTIDE SEQUENCE [LARGE SCALE GENOMIC DNA]</scope>
    <source>
        <strain evidence="2 3">KUS-F28377</strain>
    </source>
</reference>
<proteinExistence type="predicted"/>
<dbReference type="Proteomes" id="UP000093000">
    <property type="component" value="Unassembled WGS sequence"/>
</dbReference>
<dbReference type="STRING" id="101091.A0A1C7LQE7"/>
<keyword evidence="3" id="KW-1185">Reference proteome</keyword>
<feature type="coiled-coil region" evidence="1">
    <location>
        <begin position="82"/>
        <end position="116"/>
    </location>
</feature>
<gene>
    <name evidence="2" type="ORF">A0J61_11950</name>
</gene>
<dbReference type="EMBL" id="LUGH01002748">
    <property type="protein sequence ID" value="OBZ65004.1"/>
    <property type="molecule type" value="Genomic_DNA"/>
</dbReference>
<accession>A0A1C7LQE7</accession>
<comment type="caution">
    <text evidence="2">The sequence shown here is derived from an EMBL/GenBank/DDBJ whole genome shotgun (WGS) entry which is preliminary data.</text>
</comment>
<evidence type="ECO:0000313" key="3">
    <source>
        <dbReference type="Proteomes" id="UP000093000"/>
    </source>
</evidence>
<evidence type="ECO:0000256" key="1">
    <source>
        <dbReference type="SAM" id="Coils"/>
    </source>
</evidence>
<name>A0A1C7LQE7_9FUNG</name>
<dbReference type="AlphaFoldDB" id="A0A1C7LQE7"/>
<sequence>MIEVQASSMPDILVGEFKNVLLPSQRLRGVDWSVFIQFILPTLVVEQIELQQFNRVPKKKLDENFTINQHYLEHLPKDAKEVGLAQTNCVSLERRIQELKRKIKSTRKVEENAANVIVKAANKNFIRRSKIVYRDEDTMDVKLSFCHAANINSFDAYKLKPLLAEAIGTNLQDISSIINYATTVKFLKKVFY</sequence>